<keyword evidence="1" id="KW-0436">Ligase</keyword>
<dbReference type="PANTHER" id="PTHR43767:SF8">
    <property type="entry name" value="LONG-CHAIN-FATTY-ACID--COA LIGASE"/>
    <property type="match status" value="1"/>
</dbReference>
<reference evidence="3 4" key="1">
    <citation type="submission" date="2016-10" db="EMBL/GenBank/DDBJ databases">
        <authorList>
            <person name="Varghese N."/>
            <person name="Submissions S."/>
        </authorList>
    </citation>
    <scope>NUCLEOTIDE SEQUENCE [LARGE SCALE GENOMIC DNA]</scope>
    <source>
        <strain evidence="3 4">CGMCC 1.8499</strain>
    </source>
</reference>
<dbReference type="Pfam" id="PF14518">
    <property type="entry name" value="Haem_oxygenas_2"/>
    <property type="match status" value="1"/>
</dbReference>
<dbReference type="SUPFAM" id="SSF56801">
    <property type="entry name" value="Acetyl-CoA synthetase-like"/>
    <property type="match status" value="1"/>
</dbReference>
<sequence>MNWFAQLPHRDSDVLLMCQHPDGVRSLTKHGFLEEVARLLPTLAEFSGQGVAFQLDNTPAWCVLEAAITELERVAIPLPTFFTAQQIALSLQNSGAELFVCDRVFEGENATLVALVDVCKRYPLYVYQLSDTQPITYFENTQKITFTSGSTGTPKGVCLSLESQIKVATSLYKRIGLEKPNHLCVLPLPVLLENLAGVYAPLLAGGSVNVVPLAELGFSGAQLREPQKLIAAIERTEPNTLILVPELLSCLVAFAKQGWQAPTSLQFIAVGGAVVSSKLIKQAREYGLPVYQGYGLSESSSVVSLNTPADDDIETAGRALNHIQYKIENNQLFIKGSLFLGYLGQAAHKSDDWYATGDLVAEHEGRIVIQGRLKNQLITSVGRNISAEWPESLLLSHSHVQQAVVVGEGRAFLSALIFANPAMTDDELAAHVAAQNAQLPEYAHILKWHRLAEPMSHTQGLLTSNNRPKREVINSFFASEISAFYQEATNMSQFFNTLQAETQKERDYLLAAPIIGRVFKGEVNLAEYASFLSQAYHHVKHTVPLLMALGAKLSDKQEWLREAVAEYIEEELGHQEWVLNDIAACGFDKERVRNSRPQFSTELMVSYAYDLINRGNPVAFFGMVHVLEGTSIALADNAAGQIRDVIGLPKKAFTYLTSHGALDIEHVKFFESLMNQIDNEDDQHAIIHAAKCFYKLYGNIFRDLDTEPFFRESDLEQSA</sequence>
<dbReference type="Proteomes" id="UP000183805">
    <property type="component" value="Unassembled WGS sequence"/>
</dbReference>
<dbReference type="Gene3D" id="1.20.910.10">
    <property type="entry name" value="Heme oxygenase-like"/>
    <property type="match status" value="1"/>
</dbReference>
<dbReference type="Pfam" id="PF23562">
    <property type="entry name" value="AMP-binding_C_3"/>
    <property type="match status" value="1"/>
</dbReference>
<dbReference type="EMBL" id="FPAZ01000002">
    <property type="protein sequence ID" value="SFT38668.1"/>
    <property type="molecule type" value="Genomic_DNA"/>
</dbReference>
<organism evidence="3 4">
    <name type="scientific">Pseudoalteromonas lipolytica</name>
    <dbReference type="NCBI Taxonomy" id="570156"/>
    <lineage>
        <taxon>Bacteria</taxon>
        <taxon>Pseudomonadati</taxon>
        <taxon>Pseudomonadota</taxon>
        <taxon>Gammaproteobacteria</taxon>
        <taxon>Alteromonadales</taxon>
        <taxon>Pseudoalteromonadaceae</taxon>
        <taxon>Pseudoalteromonas</taxon>
    </lineage>
</organism>
<dbReference type="InterPro" id="IPR042099">
    <property type="entry name" value="ANL_N_sf"/>
</dbReference>
<feature type="domain" description="AMP-dependent synthetase/ligase" evidence="2">
    <location>
        <begin position="36"/>
        <end position="330"/>
    </location>
</feature>
<evidence type="ECO:0000313" key="3">
    <source>
        <dbReference type="EMBL" id="SFT38668.1"/>
    </source>
</evidence>
<comment type="caution">
    <text evidence="3">The sequence shown here is derived from an EMBL/GenBank/DDBJ whole genome shotgun (WGS) entry which is preliminary data.</text>
</comment>
<evidence type="ECO:0000256" key="1">
    <source>
        <dbReference type="ARBA" id="ARBA00022598"/>
    </source>
</evidence>
<dbReference type="PROSITE" id="PS00455">
    <property type="entry name" value="AMP_BINDING"/>
    <property type="match status" value="1"/>
</dbReference>
<dbReference type="PANTHER" id="PTHR43767">
    <property type="entry name" value="LONG-CHAIN-FATTY-ACID--COA LIGASE"/>
    <property type="match status" value="1"/>
</dbReference>
<dbReference type="Gene3D" id="3.40.50.12780">
    <property type="entry name" value="N-terminal domain of ligase-like"/>
    <property type="match status" value="1"/>
</dbReference>
<evidence type="ECO:0000259" key="2">
    <source>
        <dbReference type="Pfam" id="PF00501"/>
    </source>
</evidence>
<gene>
    <name evidence="3" type="ORF">SAMN04487854_10281</name>
</gene>
<dbReference type="InterPro" id="IPR000873">
    <property type="entry name" value="AMP-dep_synth/lig_dom"/>
</dbReference>
<dbReference type="RefSeq" id="WP_074988447.1">
    <property type="nucleotide sequence ID" value="NZ_CP032091.1"/>
</dbReference>
<name>A0ABY1GDW5_9GAMM</name>
<dbReference type="GeneID" id="99507485"/>
<keyword evidence="4" id="KW-1185">Reference proteome</keyword>
<evidence type="ECO:0000313" key="4">
    <source>
        <dbReference type="Proteomes" id="UP000183805"/>
    </source>
</evidence>
<proteinExistence type="predicted"/>
<dbReference type="InterPro" id="IPR020845">
    <property type="entry name" value="AMP-binding_CS"/>
</dbReference>
<dbReference type="InterPro" id="IPR016084">
    <property type="entry name" value="Haem_Oase-like_multi-hlx"/>
</dbReference>
<dbReference type="SUPFAM" id="SSF48613">
    <property type="entry name" value="Heme oxygenase-like"/>
    <property type="match status" value="1"/>
</dbReference>
<dbReference type="InterPro" id="IPR050237">
    <property type="entry name" value="ATP-dep_AMP-bd_enzyme"/>
</dbReference>
<protein>
    <submittedName>
        <fullName evidence="3">Long-chain acyl-CoA synthetase (AMP-forming)</fullName>
    </submittedName>
</protein>
<accession>A0ABY1GDW5</accession>
<dbReference type="Pfam" id="PF00501">
    <property type="entry name" value="AMP-binding"/>
    <property type="match status" value="1"/>
</dbReference>
<dbReference type="SMART" id="SM01236">
    <property type="entry name" value="Haem_oxygenase_2"/>
    <property type="match status" value="1"/>
</dbReference>